<dbReference type="AlphaFoldDB" id="A0A5P2FWZ1"/>
<feature type="transmembrane region" description="Helical" evidence="1">
    <location>
        <begin position="110"/>
        <end position="129"/>
    </location>
</feature>
<accession>A0A5P2FWZ1</accession>
<organism evidence="2 3">
    <name type="scientific">Rhizosphaericola mali</name>
    <dbReference type="NCBI Taxonomy" id="2545455"/>
    <lineage>
        <taxon>Bacteria</taxon>
        <taxon>Pseudomonadati</taxon>
        <taxon>Bacteroidota</taxon>
        <taxon>Chitinophagia</taxon>
        <taxon>Chitinophagales</taxon>
        <taxon>Chitinophagaceae</taxon>
        <taxon>Rhizosphaericola</taxon>
    </lineage>
</organism>
<proteinExistence type="predicted"/>
<keyword evidence="1" id="KW-1133">Transmembrane helix</keyword>
<gene>
    <name evidence="2" type="ORF">E0W69_004945</name>
</gene>
<dbReference type="RefSeq" id="WP_131328923.1">
    <property type="nucleotide sequence ID" value="NZ_CP044016.1"/>
</dbReference>
<evidence type="ECO:0000313" key="2">
    <source>
        <dbReference type="EMBL" id="QES88036.1"/>
    </source>
</evidence>
<reference evidence="2 3" key="1">
    <citation type="submission" date="2019-09" db="EMBL/GenBank/DDBJ databases">
        <title>Complete genome sequence of Arachidicoccus sp. B3-10 isolated from apple orchard soil.</title>
        <authorList>
            <person name="Kim H.S."/>
            <person name="Han K.-I."/>
            <person name="Suh M.K."/>
            <person name="Lee K.C."/>
            <person name="Eom M.K."/>
            <person name="Kim J.-S."/>
            <person name="Kang S.W."/>
            <person name="Sin Y."/>
            <person name="Lee J.-S."/>
        </authorList>
    </citation>
    <scope>NUCLEOTIDE SEQUENCE [LARGE SCALE GENOMIC DNA]</scope>
    <source>
        <strain evidence="2 3">B3-10</strain>
    </source>
</reference>
<keyword evidence="3" id="KW-1185">Reference proteome</keyword>
<name>A0A5P2FWZ1_9BACT</name>
<evidence type="ECO:0000313" key="3">
    <source>
        <dbReference type="Proteomes" id="UP000292424"/>
    </source>
</evidence>
<dbReference type="KEGG" id="arac:E0W69_004945"/>
<sequence length="192" mass="22918">MNLSEVELVLKDLVKEVQETKALMEKAEVPKEQNEISDSLSYSLRILPKKMDRLHSIIDMAFKKQFQNNGSDKSGLFEQLKLSLERNMQQLKNPEKQKIQYEHSFKDWKWLLVLFLFIGSTVVLGWYALYNYYASRELTVKHSFTQKMMPRFTHWMDSLYTVNPAFMKTYQIPETKITKPKERKAKKKQKKR</sequence>
<protein>
    <submittedName>
        <fullName evidence="2">Uncharacterized protein</fullName>
    </submittedName>
</protein>
<evidence type="ECO:0000256" key="1">
    <source>
        <dbReference type="SAM" id="Phobius"/>
    </source>
</evidence>
<keyword evidence="1" id="KW-0812">Transmembrane</keyword>
<keyword evidence="1" id="KW-0472">Membrane</keyword>
<dbReference type="Proteomes" id="UP000292424">
    <property type="component" value="Chromosome"/>
</dbReference>
<dbReference type="EMBL" id="CP044016">
    <property type="protein sequence ID" value="QES88036.1"/>
    <property type="molecule type" value="Genomic_DNA"/>
</dbReference>